<dbReference type="EMBL" id="CP044415">
    <property type="protein sequence ID" value="QOY39948.1"/>
    <property type="molecule type" value="Genomic_DNA"/>
</dbReference>
<gene>
    <name evidence="11" type="ORF">CPATCC_004013</name>
</gene>
<feature type="domain" description="Phosphomannose isomerase type I helical insertion" evidence="10">
    <location>
        <begin position="275"/>
        <end position="370"/>
    </location>
</feature>
<dbReference type="Pfam" id="PF20512">
    <property type="entry name" value="PMI_typeI_hel"/>
    <property type="match status" value="1"/>
</dbReference>
<evidence type="ECO:0000256" key="3">
    <source>
        <dbReference type="ARBA" id="ARBA00004666"/>
    </source>
</evidence>
<dbReference type="PROSITE" id="PS00965">
    <property type="entry name" value="PMI_I_1"/>
    <property type="match status" value="1"/>
</dbReference>
<protein>
    <recommendedName>
        <fullName evidence="5">mannose-6-phosphate isomerase</fullName>
        <ecNumber evidence="5">5.3.1.8</ecNumber>
    </recommendedName>
</protein>
<evidence type="ECO:0000313" key="11">
    <source>
        <dbReference type="EMBL" id="QOY39948.1"/>
    </source>
</evidence>
<dbReference type="GO" id="GO:0008270">
    <property type="term" value="F:zinc ion binding"/>
    <property type="evidence" value="ECO:0007669"/>
    <property type="project" value="InterPro"/>
</dbReference>
<evidence type="ECO:0000256" key="5">
    <source>
        <dbReference type="ARBA" id="ARBA00011956"/>
    </source>
</evidence>
<evidence type="ECO:0000256" key="4">
    <source>
        <dbReference type="ARBA" id="ARBA00010772"/>
    </source>
</evidence>
<evidence type="ECO:0000259" key="9">
    <source>
        <dbReference type="Pfam" id="PF20511"/>
    </source>
</evidence>
<dbReference type="GO" id="GO:0005829">
    <property type="term" value="C:cytosol"/>
    <property type="evidence" value="ECO:0007669"/>
    <property type="project" value="TreeGrafter"/>
</dbReference>
<comment type="pathway">
    <text evidence="3">Nucleotide-sugar biosynthesis; GDP-alpha-D-mannose biosynthesis; alpha-D-mannose 1-phosphate from D-fructose 6-phosphate: step 1/2.</text>
</comment>
<dbReference type="InterPro" id="IPR011051">
    <property type="entry name" value="RmlC_Cupin_sf"/>
</dbReference>
<dbReference type="EC" id="5.3.1.8" evidence="5"/>
<dbReference type="AlphaFoldDB" id="A0A7S7LE53"/>
<evidence type="ECO:0000256" key="1">
    <source>
        <dbReference type="ARBA" id="ARBA00000757"/>
    </source>
</evidence>
<dbReference type="UniPathway" id="UPA00126">
    <property type="reaction ID" value="UER00423"/>
</dbReference>
<proteinExistence type="inferred from homology"/>
<dbReference type="NCBIfam" id="TIGR00218">
    <property type="entry name" value="manA"/>
    <property type="match status" value="1"/>
</dbReference>
<dbReference type="InterPro" id="IPR016305">
    <property type="entry name" value="Mannose-6-P_Isomerase"/>
</dbReference>
<dbReference type="PANTHER" id="PTHR10309:SF0">
    <property type="entry name" value="MANNOSE-6-PHOSPHATE ISOMERASE"/>
    <property type="match status" value="1"/>
</dbReference>
<dbReference type="GO" id="GO:0009298">
    <property type="term" value="P:GDP-mannose biosynthetic process"/>
    <property type="evidence" value="ECO:0007669"/>
    <property type="project" value="UniProtKB-UniPathway"/>
</dbReference>
<dbReference type="GO" id="GO:0004476">
    <property type="term" value="F:mannose-6-phosphate isomerase activity"/>
    <property type="evidence" value="ECO:0007669"/>
    <property type="project" value="UniProtKB-EC"/>
</dbReference>
<dbReference type="SUPFAM" id="SSF51182">
    <property type="entry name" value="RmlC-like cupins"/>
    <property type="match status" value="1"/>
</dbReference>
<dbReference type="Proteomes" id="UP000593906">
    <property type="component" value="Chromosome 8"/>
</dbReference>
<reference evidence="11 12" key="1">
    <citation type="submission" date="2019-09" db="EMBL/GenBank/DDBJ databases">
        <title>Consistent, comparative and evidence-based genome assembly and annotation for Cryptosporidium parvum, C. hominis and C. tyzzeri.</title>
        <authorList>
            <person name="Baptista R.P."/>
            <person name="Li Y."/>
            <person name="Sateriale A."/>
            <person name="Ansell B."/>
            <person name="Jex A."/>
            <person name="Sanders M."/>
            <person name="Brooks K."/>
            <person name="Tracey A."/>
            <person name="Berriman M."/>
            <person name="Striepen B."/>
            <person name="Cotton J.A."/>
            <person name="Kissinger J.C."/>
        </authorList>
    </citation>
    <scope>NUCLEOTIDE SEQUENCE [LARGE SCALE GENOMIC DNA]</scope>
    <source>
        <strain evidence="11 12">IOWA-ATCC</strain>
    </source>
</reference>
<dbReference type="Gene3D" id="2.60.120.10">
    <property type="entry name" value="Jelly Rolls"/>
    <property type="match status" value="2"/>
</dbReference>
<comment type="similarity">
    <text evidence="4">Belongs to the mannose-6-phosphate isomerase type 1 family.</text>
</comment>
<keyword evidence="6" id="KW-0479">Metal-binding</keyword>
<dbReference type="PANTHER" id="PTHR10309">
    <property type="entry name" value="MANNOSE-6-PHOSPHATE ISOMERASE"/>
    <property type="match status" value="1"/>
</dbReference>
<dbReference type="VEuPathDB" id="CryptoDB:CPATCC_0002030"/>
<evidence type="ECO:0000256" key="7">
    <source>
        <dbReference type="ARBA" id="ARBA00022833"/>
    </source>
</evidence>
<dbReference type="Pfam" id="PF20511">
    <property type="entry name" value="PMI_typeI_cat"/>
    <property type="match status" value="1"/>
</dbReference>
<dbReference type="InterPro" id="IPR018050">
    <property type="entry name" value="Pmannose_isomerase-type1_CS"/>
</dbReference>
<dbReference type="InterPro" id="IPR001250">
    <property type="entry name" value="Man6P_Isoase-1"/>
</dbReference>
<dbReference type="OMA" id="EFAACIS"/>
<dbReference type="InterPro" id="IPR046457">
    <property type="entry name" value="PMI_typeI_cat"/>
</dbReference>
<evidence type="ECO:0000256" key="6">
    <source>
        <dbReference type="ARBA" id="ARBA00022723"/>
    </source>
</evidence>
<evidence type="ECO:0000259" key="10">
    <source>
        <dbReference type="Pfam" id="PF20512"/>
    </source>
</evidence>
<organism evidence="11 12">
    <name type="scientific">Cryptosporidium parvum</name>
    <dbReference type="NCBI Taxonomy" id="5807"/>
    <lineage>
        <taxon>Eukaryota</taxon>
        <taxon>Sar</taxon>
        <taxon>Alveolata</taxon>
        <taxon>Apicomplexa</taxon>
        <taxon>Conoidasida</taxon>
        <taxon>Coccidia</taxon>
        <taxon>Eucoccidiorida</taxon>
        <taxon>Eimeriorina</taxon>
        <taxon>Cryptosporidiidae</taxon>
        <taxon>Cryptosporidium</taxon>
    </lineage>
</organism>
<dbReference type="InterPro" id="IPR014710">
    <property type="entry name" value="RmlC-like_jellyroll"/>
</dbReference>
<dbReference type="InterPro" id="IPR046458">
    <property type="entry name" value="PMI_typeI_hel"/>
</dbReference>
<feature type="domain" description="Phosphomannose isomerase type I catalytic" evidence="9">
    <location>
        <begin position="108"/>
        <end position="229"/>
    </location>
</feature>
<evidence type="ECO:0000256" key="8">
    <source>
        <dbReference type="ARBA" id="ARBA00023235"/>
    </source>
</evidence>
<keyword evidence="8" id="KW-0413">Isomerase</keyword>
<evidence type="ECO:0000256" key="2">
    <source>
        <dbReference type="ARBA" id="ARBA00001947"/>
    </source>
</evidence>
<dbReference type="Gene3D" id="1.10.441.10">
    <property type="entry name" value="Phosphomannose Isomerase, domain 2"/>
    <property type="match status" value="1"/>
</dbReference>
<sequence>MNNCSIQEVMDFVEIIPVVKKYEWGRKEKLALTKVFYRNIKQIKELENHHHKINSSFNIENGDTSNSIELISEDKIKVENKESYLLDDHNKKRLIENEQNKEKEEEDYDEKDPYAELWYGSHISSPSQISFNGKIIDKFTLDDVISCNFEKQALITPNISLNNKNQNNKIPFLLKILSISKPLSLQVHPDKILAKELHSTFPCIYSDDNHKPEIAIALSEFETFCGFRNTIEILSIIENFPETFDIFGISLEFIKKTINEYNQQDNKLKSDVINVNNNIHDQSQEDPFFTIKKDLFINMLNSKTETINDSLNKLVNRLKKKSQTFYSSSSIDKTTNINTNNTEIPLIEDLILRLHYHFPLDIGIISPILLNYYKLNTGDAVFIGAGTIHSYISGECLECMANSDNVIRCGLTPKFKDVHTLIKAVNFQSNNYKIIQNHQIFSSPSSSSSSSPHLIDYFVNSVQEYHVQILSMNFNNSPNPLTYLTSKSSPYTLLLCLSGDCIISFNEKITKDNCNNFSSSLSHNNDHLTQKDLVFIQGKAILTKCNTEIYFHHLSKQEAKFAMVTLPNGTHDDSTF</sequence>
<evidence type="ECO:0000313" key="12">
    <source>
        <dbReference type="Proteomes" id="UP000593906"/>
    </source>
</evidence>
<comment type="catalytic activity">
    <reaction evidence="1">
        <text>D-mannose 6-phosphate = D-fructose 6-phosphate</text>
        <dbReference type="Rhea" id="RHEA:12356"/>
        <dbReference type="ChEBI" id="CHEBI:58735"/>
        <dbReference type="ChEBI" id="CHEBI:61527"/>
        <dbReference type="EC" id="5.3.1.8"/>
    </reaction>
</comment>
<accession>A0A7S7LE53</accession>
<dbReference type="CDD" id="cd07011">
    <property type="entry name" value="cupin_PMI_type_I_N"/>
    <property type="match status" value="1"/>
</dbReference>
<dbReference type="GO" id="GO:0005975">
    <property type="term" value="P:carbohydrate metabolic process"/>
    <property type="evidence" value="ECO:0007669"/>
    <property type="project" value="InterPro"/>
</dbReference>
<name>A0A7S7LE53_CRYPV</name>
<keyword evidence="7" id="KW-0862">Zinc</keyword>
<comment type="cofactor">
    <cofactor evidence="2">
        <name>Zn(2+)</name>
        <dbReference type="ChEBI" id="CHEBI:29105"/>
    </cofactor>
</comment>